<gene>
    <name evidence="2" type="ORF">HNQ51_003774</name>
</gene>
<evidence type="ECO:0000313" key="2">
    <source>
        <dbReference type="EMBL" id="MBB5206428.1"/>
    </source>
</evidence>
<sequence>MVLGSFSKGLRRVALAFFVTGSAIAAPVMQVSRFDIAGVQSLDLRGINNQGLMVGEAKVAGQWQGFQVVNGSVRFLGGPAGALGTHAMGVSEAGAVVGNYWTSMRDDGLGNLIEGPAKGYVLENGQFTTLAYEGAEETSVRGISDNGRYLSGYSVLDFLRGETQAWVYDRQTGQFTDVMRGFGAIAAHVDDQGRVLGSTRYRDPVTGRLVGTSFTFDAGVLKLFNLDGQTDTRARAVNAGGQMAGFVRQAGVDRAFLGTPSDYQLYNWQGATGTHIQDINDAGVAVGYAFNEDGNGFSYQALIFRQGVPEPAALALSAVALLALRLTRRRTG</sequence>
<accession>A0A840SA73</accession>
<keyword evidence="3" id="KW-1185">Reference proteome</keyword>
<feature type="chain" id="PRO_5032867273" evidence="1">
    <location>
        <begin position="26"/>
        <end position="332"/>
    </location>
</feature>
<dbReference type="OrthoDB" id="59285at2"/>
<comment type="caution">
    <text evidence="2">The sequence shown here is derived from an EMBL/GenBank/DDBJ whole genome shotgun (WGS) entry which is preliminary data.</text>
</comment>
<name>A0A840SA73_9BURK</name>
<evidence type="ECO:0000256" key="1">
    <source>
        <dbReference type="SAM" id="SignalP"/>
    </source>
</evidence>
<keyword evidence="1" id="KW-0732">Signal</keyword>
<dbReference type="AlphaFoldDB" id="A0A840SA73"/>
<dbReference type="SUPFAM" id="SSF69304">
    <property type="entry name" value="Tricorn protease N-terminal domain"/>
    <property type="match status" value="1"/>
</dbReference>
<dbReference type="Proteomes" id="UP000554837">
    <property type="component" value="Unassembled WGS sequence"/>
</dbReference>
<reference evidence="2 3" key="1">
    <citation type="submission" date="2020-08" db="EMBL/GenBank/DDBJ databases">
        <title>Genomic Encyclopedia of Type Strains, Phase IV (KMG-IV): sequencing the most valuable type-strain genomes for metagenomic binning, comparative biology and taxonomic classification.</title>
        <authorList>
            <person name="Goeker M."/>
        </authorList>
    </citation>
    <scope>NUCLEOTIDE SEQUENCE [LARGE SCALE GENOMIC DNA]</scope>
    <source>
        <strain evidence="2 3">DSM 23958</strain>
    </source>
</reference>
<protein>
    <submittedName>
        <fullName evidence="2">Putative membrane protein</fullName>
    </submittedName>
</protein>
<evidence type="ECO:0000313" key="3">
    <source>
        <dbReference type="Proteomes" id="UP000554837"/>
    </source>
</evidence>
<dbReference type="EMBL" id="JACHHO010000012">
    <property type="protein sequence ID" value="MBB5206428.1"/>
    <property type="molecule type" value="Genomic_DNA"/>
</dbReference>
<feature type="signal peptide" evidence="1">
    <location>
        <begin position="1"/>
        <end position="25"/>
    </location>
</feature>
<dbReference type="RefSeq" id="WP_138856794.1">
    <property type="nucleotide sequence ID" value="NZ_CP040709.1"/>
</dbReference>
<proteinExistence type="predicted"/>
<organism evidence="2 3">
    <name type="scientific">Inhella inkyongensis</name>
    <dbReference type="NCBI Taxonomy" id="392593"/>
    <lineage>
        <taxon>Bacteria</taxon>
        <taxon>Pseudomonadati</taxon>
        <taxon>Pseudomonadota</taxon>
        <taxon>Betaproteobacteria</taxon>
        <taxon>Burkholderiales</taxon>
        <taxon>Sphaerotilaceae</taxon>
        <taxon>Inhella</taxon>
    </lineage>
</organism>